<dbReference type="PANTHER" id="PTHR46300:SF7">
    <property type="entry name" value="P450, PUTATIVE (EUROFUNG)-RELATED"/>
    <property type="match status" value="1"/>
</dbReference>
<dbReference type="Gene3D" id="1.10.630.10">
    <property type="entry name" value="Cytochrome P450"/>
    <property type="match status" value="1"/>
</dbReference>
<accession>A8NLT4</accession>
<dbReference type="EMBL" id="AACS02000012">
    <property type="protein sequence ID" value="EAU87054.2"/>
    <property type="molecule type" value="Genomic_DNA"/>
</dbReference>
<dbReference type="GO" id="GO:0004497">
    <property type="term" value="F:monooxygenase activity"/>
    <property type="evidence" value="ECO:0007669"/>
    <property type="project" value="UniProtKB-KW"/>
</dbReference>
<evidence type="ECO:0000256" key="5">
    <source>
        <dbReference type="ARBA" id="ARBA00022723"/>
    </source>
</evidence>
<dbReference type="AlphaFoldDB" id="A8NLT4"/>
<dbReference type="SUPFAM" id="SSF48264">
    <property type="entry name" value="Cytochrome P450"/>
    <property type="match status" value="1"/>
</dbReference>
<dbReference type="CDD" id="cd11065">
    <property type="entry name" value="CYP64-like"/>
    <property type="match status" value="1"/>
</dbReference>
<comment type="pathway">
    <text evidence="2">Secondary metabolite biosynthesis.</text>
</comment>
<keyword evidence="5 9" id="KW-0479">Metal-binding</keyword>
<evidence type="ECO:0000256" key="7">
    <source>
        <dbReference type="ARBA" id="ARBA00023004"/>
    </source>
</evidence>
<dbReference type="Pfam" id="PF00067">
    <property type="entry name" value="p450"/>
    <property type="match status" value="1"/>
</dbReference>
<dbReference type="eggNOG" id="KOG0156">
    <property type="taxonomic scope" value="Eukaryota"/>
</dbReference>
<feature type="transmembrane region" description="Helical" evidence="11">
    <location>
        <begin position="12"/>
        <end position="29"/>
    </location>
</feature>
<comment type="cofactor">
    <cofactor evidence="1 9">
        <name>heme</name>
        <dbReference type="ChEBI" id="CHEBI:30413"/>
    </cofactor>
</comment>
<dbReference type="VEuPathDB" id="FungiDB:CC1G_12391"/>
<evidence type="ECO:0000313" key="13">
    <source>
        <dbReference type="Proteomes" id="UP000001861"/>
    </source>
</evidence>
<evidence type="ECO:0000256" key="4">
    <source>
        <dbReference type="ARBA" id="ARBA00022617"/>
    </source>
</evidence>
<keyword evidence="11" id="KW-1133">Transmembrane helix</keyword>
<keyword evidence="11" id="KW-0812">Transmembrane</keyword>
<dbReference type="InterPro" id="IPR001128">
    <property type="entry name" value="Cyt_P450"/>
</dbReference>
<keyword evidence="13" id="KW-1185">Reference proteome</keyword>
<sequence>MTSFLASLLPLHVYGLLSLGGLVLLRRILRRGNQGRAWRNPNRLPYPPGPKPRPVIGNLLDLARDNESSAYYDLAQKYGQPLLFVNSFQTANDLFEKRSAYYSGRRRSIMINELRVLSLPRIFVLQDWDWSFGHMPYGERWKAHRKMFHQEFQQVAVPSYSATHEHQAKLLARRLLRSPQNLRDHLRLNAAGVTMGVVYGIEDKNESERFITVAEKALEGMAKAAKPGEYLVEFLPLLYSMRDAPFEMVLRALVGISVVVWTGQMLIFLKASGTAQPSFVSNLISKCENKSDRNSQLEIIRNCAGLAYAAGAESTISSLTTFILAMVLHPHVSARAQAELDEVVGHGRLPHQRDRASLPYMNAIVKEVLRWNPVAPLGLPHMLSKDDEYNGYFIPAGTLVIGNTWTILHDPEIFPDPMSFNPDRFMQTSSNDDQQFASCHPLSSAFGYGRRVCPGRFMAEQQLFITMATILNLFDISPGLDENGRPIPVEPKFSSGMISHPLPFAYTIKPRGEYVHELLA</sequence>
<dbReference type="PROSITE" id="PS00086">
    <property type="entry name" value="CYTOCHROME_P450"/>
    <property type="match status" value="1"/>
</dbReference>
<dbReference type="GeneID" id="6011288"/>
<evidence type="ECO:0000256" key="2">
    <source>
        <dbReference type="ARBA" id="ARBA00005179"/>
    </source>
</evidence>
<dbReference type="InterPro" id="IPR002401">
    <property type="entry name" value="Cyt_P450_E_grp-I"/>
</dbReference>
<dbReference type="HOGENOM" id="CLU_001570_2_3_1"/>
<evidence type="ECO:0000313" key="12">
    <source>
        <dbReference type="EMBL" id="EAU87054.2"/>
    </source>
</evidence>
<keyword evidence="7 9" id="KW-0408">Iron</keyword>
<evidence type="ECO:0000256" key="6">
    <source>
        <dbReference type="ARBA" id="ARBA00023002"/>
    </source>
</evidence>
<evidence type="ECO:0000256" key="3">
    <source>
        <dbReference type="ARBA" id="ARBA00010617"/>
    </source>
</evidence>
<evidence type="ECO:0000256" key="9">
    <source>
        <dbReference type="PIRSR" id="PIRSR602401-1"/>
    </source>
</evidence>
<organism evidence="12 13">
    <name type="scientific">Coprinopsis cinerea (strain Okayama-7 / 130 / ATCC MYA-4618 / FGSC 9003)</name>
    <name type="common">Inky cap fungus</name>
    <name type="synonym">Hormographiella aspergillata</name>
    <dbReference type="NCBI Taxonomy" id="240176"/>
    <lineage>
        <taxon>Eukaryota</taxon>
        <taxon>Fungi</taxon>
        <taxon>Dikarya</taxon>
        <taxon>Basidiomycota</taxon>
        <taxon>Agaricomycotina</taxon>
        <taxon>Agaricomycetes</taxon>
        <taxon>Agaricomycetidae</taxon>
        <taxon>Agaricales</taxon>
        <taxon>Agaricineae</taxon>
        <taxon>Psathyrellaceae</taxon>
        <taxon>Coprinopsis</taxon>
    </lineage>
</organism>
<reference evidence="12 13" key="1">
    <citation type="journal article" date="2010" name="Proc. Natl. Acad. Sci. U.S.A.">
        <title>Insights into evolution of multicellular fungi from the assembled chromosomes of the mushroom Coprinopsis cinerea (Coprinus cinereus).</title>
        <authorList>
            <person name="Stajich J.E."/>
            <person name="Wilke S.K."/>
            <person name="Ahren D."/>
            <person name="Au C.H."/>
            <person name="Birren B.W."/>
            <person name="Borodovsky M."/>
            <person name="Burns C."/>
            <person name="Canback B."/>
            <person name="Casselton L.A."/>
            <person name="Cheng C.K."/>
            <person name="Deng J."/>
            <person name="Dietrich F.S."/>
            <person name="Fargo D.C."/>
            <person name="Farman M.L."/>
            <person name="Gathman A.C."/>
            <person name="Goldberg J."/>
            <person name="Guigo R."/>
            <person name="Hoegger P.J."/>
            <person name="Hooker J.B."/>
            <person name="Huggins A."/>
            <person name="James T.Y."/>
            <person name="Kamada T."/>
            <person name="Kilaru S."/>
            <person name="Kodira C."/>
            <person name="Kues U."/>
            <person name="Kupfer D."/>
            <person name="Kwan H.S."/>
            <person name="Lomsadze A."/>
            <person name="Li W."/>
            <person name="Lilly W.W."/>
            <person name="Ma L.J."/>
            <person name="Mackey A.J."/>
            <person name="Manning G."/>
            <person name="Martin F."/>
            <person name="Muraguchi H."/>
            <person name="Natvig D.O."/>
            <person name="Palmerini H."/>
            <person name="Ramesh M.A."/>
            <person name="Rehmeyer C.J."/>
            <person name="Roe B.A."/>
            <person name="Shenoy N."/>
            <person name="Stanke M."/>
            <person name="Ter-Hovhannisyan V."/>
            <person name="Tunlid A."/>
            <person name="Velagapudi R."/>
            <person name="Vision T.J."/>
            <person name="Zeng Q."/>
            <person name="Zolan M.E."/>
            <person name="Pukkila P.J."/>
        </authorList>
    </citation>
    <scope>NUCLEOTIDE SEQUENCE [LARGE SCALE GENOMIC DNA]</scope>
    <source>
        <strain evidence="13">Okayama-7 / 130 / ATCC MYA-4618 / FGSC 9003</strain>
    </source>
</reference>
<keyword evidence="11" id="KW-0472">Membrane</keyword>
<dbReference type="InterPro" id="IPR036396">
    <property type="entry name" value="Cyt_P450_sf"/>
</dbReference>
<feature type="binding site" description="axial binding residue" evidence="9">
    <location>
        <position position="453"/>
    </location>
    <ligand>
        <name>heme</name>
        <dbReference type="ChEBI" id="CHEBI:30413"/>
    </ligand>
    <ligandPart>
        <name>Fe</name>
        <dbReference type="ChEBI" id="CHEBI:18248"/>
    </ligandPart>
</feature>
<evidence type="ECO:0000256" key="8">
    <source>
        <dbReference type="ARBA" id="ARBA00023033"/>
    </source>
</evidence>
<dbReference type="PRINTS" id="PR00385">
    <property type="entry name" value="P450"/>
</dbReference>
<keyword evidence="6 10" id="KW-0560">Oxidoreductase</keyword>
<dbReference type="GO" id="GO:0020037">
    <property type="term" value="F:heme binding"/>
    <property type="evidence" value="ECO:0007669"/>
    <property type="project" value="InterPro"/>
</dbReference>
<dbReference type="RefSeq" id="XP_001834771.2">
    <property type="nucleotide sequence ID" value="XM_001834719.2"/>
</dbReference>
<gene>
    <name evidence="12" type="ORF">CC1G_12391</name>
</gene>
<comment type="similarity">
    <text evidence="3 10">Belongs to the cytochrome P450 family.</text>
</comment>
<dbReference type="InterPro" id="IPR050364">
    <property type="entry name" value="Cytochrome_P450_fung"/>
</dbReference>
<protein>
    <submittedName>
        <fullName evidence="12">O-methylsterigmatocystin oxidoreductase</fullName>
    </submittedName>
</protein>
<name>A8NLT4_COPC7</name>
<feature type="transmembrane region" description="Helical" evidence="11">
    <location>
        <begin position="248"/>
        <end position="269"/>
    </location>
</feature>
<dbReference type="Proteomes" id="UP000001861">
    <property type="component" value="Unassembled WGS sequence"/>
</dbReference>
<dbReference type="GO" id="GO:0016705">
    <property type="term" value="F:oxidoreductase activity, acting on paired donors, with incorporation or reduction of molecular oxygen"/>
    <property type="evidence" value="ECO:0007669"/>
    <property type="project" value="InterPro"/>
</dbReference>
<dbReference type="InParanoid" id="A8NLT4"/>
<proteinExistence type="inferred from homology"/>
<evidence type="ECO:0000256" key="10">
    <source>
        <dbReference type="RuleBase" id="RU000461"/>
    </source>
</evidence>
<dbReference type="KEGG" id="cci:CC1G_12391"/>
<keyword evidence="8 10" id="KW-0503">Monooxygenase</keyword>
<keyword evidence="4 9" id="KW-0349">Heme</keyword>
<dbReference type="PRINTS" id="PR00463">
    <property type="entry name" value="EP450I"/>
</dbReference>
<evidence type="ECO:0000256" key="11">
    <source>
        <dbReference type="SAM" id="Phobius"/>
    </source>
</evidence>
<dbReference type="PANTHER" id="PTHR46300">
    <property type="entry name" value="P450, PUTATIVE (EUROFUNG)-RELATED-RELATED"/>
    <property type="match status" value="1"/>
</dbReference>
<dbReference type="OrthoDB" id="2789670at2759"/>
<dbReference type="OMA" id="INDLMGW"/>
<comment type="caution">
    <text evidence="12">The sequence shown here is derived from an EMBL/GenBank/DDBJ whole genome shotgun (WGS) entry which is preliminary data.</text>
</comment>
<dbReference type="GO" id="GO:0005506">
    <property type="term" value="F:iron ion binding"/>
    <property type="evidence" value="ECO:0007669"/>
    <property type="project" value="InterPro"/>
</dbReference>
<dbReference type="InterPro" id="IPR017972">
    <property type="entry name" value="Cyt_P450_CS"/>
</dbReference>
<evidence type="ECO:0000256" key="1">
    <source>
        <dbReference type="ARBA" id="ARBA00001971"/>
    </source>
</evidence>